<dbReference type="EMBL" id="BARW01008282">
    <property type="protein sequence ID" value="GAI82680.1"/>
    <property type="molecule type" value="Genomic_DNA"/>
</dbReference>
<feature type="non-terminal residue" evidence="1">
    <location>
        <position position="1"/>
    </location>
</feature>
<gene>
    <name evidence="1" type="ORF">S12H4_17028</name>
</gene>
<name>X1T4Z9_9ZZZZ</name>
<dbReference type="AlphaFoldDB" id="X1T4Z9"/>
<evidence type="ECO:0000313" key="1">
    <source>
        <dbReference type="EMBL" id="GAI82680.1"/>
    </source>
</evidence>
<proteinExistence type="predicted"/>
<protein>
    <submittedName>
        <fullName evidence="1">Uncharacterized protein</fullName>
    </submittedName>
</protein>
<comment type="caution">
    <text evidence="1">The sequence shown here is derived from an EMBL/GenBank/DDBJ whole genome shotgun (WGS) entry which is preliminary data.</text>
</comment>
<organism evidence="1">
    <name type="scientific">marine sediment metagenome</name>
    <dbReference type="NCBI Taxonomy" id="412755"/>
    <lineage>
        <taxon>unclassified sequences</taxon>
        <taxon>metagenomes</taxon>
        <taxon>ecological metagenomes</taxon>
    </lineage>
</organism>
<reference evidence="1" key="1">
    <citation type="journal article" date="2014" name="Front. Microbiol.">
        <title>High frequency of phylogenetically diverse reductive dehalogenase-homologous genes in deep subseafloor sedimentary metagenomes.</title>
        <authorList>
            <person name="Kawai M."/>
            <person name="Futagami T."/>
            <person name="Toyoda A."/>
            <person name="Takaki Y."/>
            <person name="Nishi S."/>
            <person name="Hori S."/>
            <person name="Arai W."/>
            <person name="Tsubouchi T."/>
            <person name="Morono Y."/>
            <person name="Uchiyama I."/>
            <person name="Ito T."/>
            <person name="Fujiyama A."/>
            <person name="Inagaki F."/>
            <person name="Takami H."/>
        </authorList>
    </citation>
    <scope>NUCLEOTIDE SEQUENCE</scope>
    <source>
        <strain evidence="1">Expedition CK06-06</strain>
    </source>
</reference>
<sequence>FALEYETVPKEQIPFPLDDEGQVIRKEVIAVDR</sequence>
<accession>X1T4Z9</accession>